<feature type="compositionally biased region" description="Low complexity" evidence="1">
    <location>
        <begin position="80"/>
        <end position="107"/>
    </location>
</feature>
<dbReference type="InterPro" id="IPR004991">
    <property type="entry name" value="Aerolysin-like"/>
</dbReference>
<name>A0AAD4R1Z0_9BILA</name>
<gene>
    <name evidence="2" type="ORF">DdX_10611</name>
</gene>
<dbReference type="PANTHER" id="PTHR39369">
    <property type="entry name" value="LIN-24 (TWENTY-FOUR) LIKE"/>
    <property type="match status" value="1"/>
</dbReference>
<organism evidence="2 3">
    <name type="scientific">Ditylenchus destructor</name>
    <dbReference type="NCBI Taxonomy" id="166010"/>
    <lineage>
        <taxon>Eukaryota</taxon>
        <taxon>Metazoa</taxon>
        <taxon>Ecdysozoa</taxon>
        <taxon>Nematoda</taxon>
        <taxon>Chromadorea</taxon>
        <taxon>Rhabditida</taxon>
        <taxon>Tylenchina</taxon>
        <taxon>Tylenchomorpha</taxon>
        <taxon>Sphaerularioidea</taxon>
        <taxon>Anguinidae</taxon>
        <taxon>Anguininae</taxon>
        <taxon>Ditylenchus</taxon>
    </lineage>
</organism>
<accession>A0AAD4R1Z0</accession>
<dbReference type="Gene3D" id="2.170.15.10">
    <property type="entry name" value="Proaerolysin, chain A, domain 3"/>
    <property type="match status" value="1"/>
</dbReference>
<keyword evidence="3" id="KW-1185">Reference proteome</keyword>
<feature type="compositionally biased region" description="Polar residues" evidence="1">
    <location>
        <begin position="461"/>
        <end position="484"/>
    </location>
</feature>
<dbReference type="PANTHER" id="PTHR39369:SF5">
    <property type="entry name" value="CABIT DOMAIN-CONTAINING PROTEIN"/>
    <property type="match status" value="1"/>
</dbReference>
<reference evidence="2" key="1">
    <citation type="submission" date="2022-01" db="EMBL/GenBank/DDBJ databases">
        <title>Genome Sequence Resource for Two Populations of Ditylenchus destructor, the Migratory Endoparasitic Phytonematode.</title>
        <authorList>
            <person name="Zhang H."/>
            <person name="Lin R."/>
            <person name="Xie B."/>
        </authorList>
    </citation>
    <scope>NUCLEOTIDE SEQUENCE</scope>
    <source>
        <strain evidence="2">BazhouSP</strain>
    </source>
</reference>
<comment type="caution">
    <text evidence="2">The sequence shown here is derived from an EMBL/GenBank/DDBJ whole genome shotgun (WGS) entry which is preliminary data.</text>
</comment>
<dbReference type="CDD" id="cd20237">
    <property type="entry name" value="PFM_LIN24-like"/>
    <property type="match status" value="1"/>
</dbReference>
<feature type="region of interest" description="Disordered" evidence="1">
    <location>
        <begin position="451"/>
        <end position="484"/>
    </location>
</feature>
<sequence>MNAFVDTFTGINQEWRSNSQDSISSESRIDSLENQFEILDMPHLVISKFFLTHLPLKSRAISPENIPVGVSGKAPPQPRGSAAATGSAAGTGHAAATGPAAATGRAADTGKKYHTLHDPMSPYMTSRDVMSDSYHIETVMAPNLKPPALPSTAAAIDKHVDVDELLEDYAWKMFKDLAGLKKTSNLDQFKHMEKEEAAFTLNRKRLILVHDDPIYGNVQQTGQRPSTIFKSVFTNNSSDAQQFSLKTERTSESICGVSREQGYAFGAEAELTLKTPCEIAELKTGFKYETHFNSLAENIQSETLTWGIDNNIMVPAGGQIEASVVIEEMSYSGHYTLVSSLSGMVTVNITRARDGVLVLPVSFNVATAFQQYLAKSEPRLKGVVSTDHGKVKLTSKGTCHFQFALKQYVELNDVKDRKQAASPKQTFLGTTVNTGGSSAIGGTAPTAGGYATPYPLAPSGVTATAPSSEMSRMNLQGYNSRPPN</sequence>
<dbReference type="SUPFAM" id="SSF56973">
    <property type="entry name" value="Aerolisin/ETX pore-forming domain"/>
    <property type="match status" value="1"/>
</dbReference>
<evidence type="ECO:0000313" key="2">
    <source>
        <dbReference type="EMBL" id="KAI1710552.1"/>
    </source>
</evidence>
<dbReference type="Pfam" id="PF03318">
    <property type="entry name" value="ETX_MTX2"/>
    <property type="match status" value="1"/>
</dbReference>
<evidence type="ECO:0000313" key="3">
    <source>
        <dbReference type="Proteomes" id="UP001201812"/>
    </source>
</evidence>
<evidence type="ECO:0000256" key="1">
    <source>
        <dbReference type="SAM" id="MobiDB-lite"/>
    </source>
</evidence>
<dbReference type="AlphaFoldDB" id="A0AAD4R1Z0"/>
<protein>
    <submittedName>
        <fullName evidence="2">Clostridium epsilon toxin mosquitocidal toxin MTX2 domain-containing protein</fullName>
    </submittedName>
</protein>
<feature type="region of interest" description="Disordered" evidence="1">
    <location>
        <begin position="66"/>
        <end position="108"/>
    </location>
</feature>
<proteinExistence type="predicted"/>
<dbReference type="Proteomes" id="UP001201812">
    <property type="component" value="Unassembled WGS sequence"/>
</dbReference>
<dbReference type="EMBL" id="JAKKPZ010000025">
    <property type="protein sequence ID" value="KAI1710552.1"/>
    <property type="molecule type" value="Genomic_DNA"/>
</dbReference>